<feature type="non-terminal residue" evidence="1">
    <location>
        <position position="1"/>
    </location>
</feature>
<protein>
    <submittedName>
        <fullName evidence="1">Uncharacterized protein</fullName>
    </submittedName>
</protein>
<reference evidence="1" key="1">
    <citation type="submission" date="2021-02" db="EMBL/GenBank/DDBJ databases">
        <authorList>
            <person name="Nowell W R."/>
        </authorList>
    </citation>
    <scope>NUCLEOTIDE SEQUENCE</scope>
</reference>
<name>A0A8S3BW11_9BILA</name>
<dbReference type="AlphaFoldDB" id="A0A8S3BW11"/>
<dbReference type="Proteomes" id="UP000676336">
    <property type="component" value="Unassembled WGS sequence"/>
</dbReference>
<gene>
    <name evidence="1" type="ORF">SMN809_LOCUS50026</name>
</gene>
<organism evidence="1 2">
    <name type="scientific">Rotaria magnacalcarata</name>
    <dbReference type="NCBI Taxonomy" id="392030"/>
    <lineage>
        <taxon>Eukaryota</taxon>
        <taxon>Metazoa</taxon>
        <taxon>Spiralia</taxon>
        <taxon>Gnathifera</taxon>
        <taxon>Rotifera</taxon>
        <taxon>Eurotatoria</taxon>
        <taxon>Bdelloidea</taxon>
        <taxon>Philodinida</taxon>
        <taxon>Philodinidae</taxon>
        <taxon>Rotaria</taxon>
    </lineage>
</organism>
<feature type="non-terminal residue" evidence="1">
    <location>
        <position position="102"/>
    </location>
</feature>
<sequence>VPPNSYALVEGEHYCLTYFLKQHGQLLTIPAECQFCGSKPLSSSKTMSKQSIEKLGSMTSLNSALSSKIYQAARSIGTTITDTFRHLRLSSAGSTTFDPSHK</sequence>
<comment type="caution">
    <text evidence="1">The sequence shown here is derived from an EMBL/GenBank/DDBJ whole genome shotgun (WGS) entry which is preliminary data.</text>
</comment>
<proteinExistence type="predicted"/>
<evidence type="ECO:0000313" key="2">
    <source>
        <dbReference type="Proteomes" id="UP000676336"/>
    </source>
</evidence>
<evidence type="ECO:0000313" key="1">
    <source>
        <dbReference type="EMBL" id="CAF4864581.1"/>
    </source>
</evidence>
<dbReference type="EMBL" id="CAJOBI010164627">
    <property type="protein sequence ID" value="CAF4864581.1"/>
    <property type="molecule type" value="Genomic_DNA"/>
</dbReference>
<accession>A0A8S3BW11</accession>